<dbReference type="InterPro" id="IPR036397">
    <property type="entry name" value="RNaseH_sf"/>
</dbReference>
<sequence length="134" mass="15251">MKNGVSKITASVKPSGRVLLPVWWCARGAIHWKILALAEPTTADVYCHELTIMLQSLQSFWPQLADSDEARKMLEEFGINLILHRAYSGDLSPTDYHFFNASNYTYLPESASVGEIARKRFSRIFEFTRPTLLV</sequence>
<dbReference type="AlphaFoldDB" id="A0A085M7F8"/>
<dbReference type="Pfam" id="PF01359">
    <property type="entry name" value="Transposase_1"/>
    <property type="match status" value="1"/>
</dbReference>
<dbReference type="EMBL" id="KL363220">
    <property type="protein sequence ID" value="KFD53154.1"/>
    <property type="molecule type" value="Genomic_DNA"/>
</dbReference>
<dbReference type="InterPro" id="IPR001888">
    <property type="entry name" value="Transposase_1"/>
</dbReference>
<dbReference type="GO" id="GO:0003676">
    <property type="term" value="F:nucleic acid binding"/>
    <property type="evidence" value="ECO:0007669"/>
    <property type="project" value="InterPro"/>
</dbReference>
<gene>
    <name evidence="1" type="ORF">M513_06068</name>
</gene>
<dbReference type="InterPro" id="IPR052709">
    <property type="entry name" value="Transposase-MT_Hybrid"/>
</dbReference>
<reference evidence="1 2" key="1">
    <citation type="journal article" date="2014" name="Nat. Genet.">
        <title>Genome and transcriptome of the porcine whipworm Trichuris suis.</title>
        <authorList>
            <person name="Jex A.R."/>
            <person name="Nejsum P."/>
            <person name="Schwarz E.M."/>
            <person name="Hu L."/>
            <person name="Young N.D."/>
            <person name="Hall R.S."/>
            <person name="Korhonen P.K."/>
            <person name="Liao S."/>
            <person name="Thamsborg S."/>
            <person name="Xia J."/>
            <person name="Xu P."/>
            <person name="Wang S."/>
            <person name="Scheerlinck J.P."/>
            <person name="Hofmann A."/>
            <person name="Sternberg P.W."/>
            <person name="Wang J."/>
            <person name="Gasser R.B."/>
        </authorList>
    </citation>
    <scope>NUCLEOTIDE SEQUENCE [LARGE SCALE GENOMIC DNA]</scope>
    <source>
        <strain evidence="1">DCEP-RM93M</strain>
    </source>
</reference>
<proteinExistence type="predicted"/>
<dbReference type="Proteomes" id="UP000030764">
    <property type="component" value="Unassembled WGS sequence"/>
</dbReference>
<name>A0A085M7F8_9BILA</name>
<evidence type="ECO:0000313" key="2">
    <source>
        <dbReference type="Proteomes" id="UP000030764"/>
    </source>
</evidence>
<protein>
    <submittedName>
        <fullName evidence="1">Uncharacterized protein</fullName>
    </submittedName>
</protein>
<evidence type="ECO:0000313" key="1">
    <source>
        <dbReference type="EMBL" id="KFD53154.1"/>
    </source>
</evidence>
<dbReference type="Gene3D" id="3.30.420.10">
    <property type="entry name" value="Ribonuclease H-like superfamily/Ribonuclease H"/>
    <property type="match status" value="1"/>
</dbReference>
<keyword evidence="2" id="KW-1185">Reference proteome</keyword>
<dbReference type="PANTHER" id="PTHR46060:SF1">
    <property type="entry name" value="MARINER MOS1 TRANSPOSASE-LIKE PROTEIN"/>
    <property type="match status" value="1"/>
</dbReference>
<accession>A0A085M7F8</accession>
<dbReference type="PANTHER" id="PTHR46060">
    <property type="entry name" value="MARINER MOS1 TRANSPOSASE-LIKE PROTEIN"/>
    <property type="match status" value="1"/>
</dbReference>
<organism evidence="1 2">
    <name type="scientific">Trichuris suis</name>
    <name type="common">pig whipworm</name>
    <dbReference type="NCBI Taxonomy" id="68888"/>
    <lineage>
        <taxon>Eukaryota</taxon>
        <taxon>Metazoa</taxon>
        <taxon>Ecdysozoa</taxon>
        <taxon>Nematoda</taxon>
        <taxon>Enoplea</taxon>
        <taxon>Dorylaimia</taxon>
        <taxon>Trichinellida</taxon>
        <taxon>Trichuridae</taxon>
        <taxon>Trichuris</taxon>
    </lineage>
</organism>